<dbReference type="OrthoDB" id="3327896at2"/>
<keyword evidence="2" id="KW-1185">Reference proteome</keyword>
<organism evidence="1 2">
    <name type="scientific">Paractinoplanes brasiliensis</name>
    <dbReference type="NCBI Taxonomy" id="52695"/>
    <lineage>
        <taxon>Bacteria</taxon>
        <taxon>Bacillati</taxon>
        <taxon>Actinomycetota</taxon>
        <taxon>Actinomycetes</taxon>
        <taxon>Micromonosporales</taxon>
        <taxon>Micromonosporaceae</taxon>
        <taxon>Paractinoplanes</taxon>
    </lineage>
</organism>
<dbReference type="EMBL" id="SNWR01000001">
    <property type="protein sequence ID" value="TDO38372.1"/>
    <property type="molecule type" value="Genomic_DNA"/>
</dbReference>
<accession>A0A4R6JRM3</accession>
<dbReference type="AlphaFoldDB" id="A0A4R6JRM3"/>
<evidence type="ECO:0008006" key="3">
    <source>
        <dbReference type="Google" id="ProtNLM"/>
    </source>
</evidence>
<reference evidence="1 2" key="1">
    <citation type="submission" date="2019-03" db="EMBL/GenBank/DDBJ databases">
        <title>Sequencing the genomes of 1000 actinobacteria strains.</title>
        <authorList>
            <person name="Klenk H.-P."/>
        </authorList>
    </citation>
    <scope>NUCLEOTIDE SEQUENCE [LARGE SCALE GENOMIC DNA]</scope>
    <source>
        <strain evidence="1 2">DSM 43805</strain>
    </source>
</reference>
<dbReference type="PROSITE" id="PS51257">
    <property type="entry name" value="PROKAR_LIPOPROTEIN"/>
    <property type="match status" value="1"/>
</dbReference>
<gene>
    <name evidence="1" type="ORF">C8E87_2025</name>
</gene>
<evidence type="ECO:0000313" key="2">
    <source>
        <dbReference type="Proteomes" id="UP000294901"/>
    </source>
</evidence>
<protein>
    <recommendedName>
        <fullName evidence="3">Pyrroloquinoline-quinone binding quinoprotein</fullName>
    </recommendedName>
</protein>
<dbReference type="Gene3D" id="2.130.10.10">
    <property type="entry name" value="YVTN repeat-like/Quinoprotein amine dehydrogenase"/>
    <property type="match status" value="1"/>
</dbReference>
<comment type="caution">
    <text evidence="1">The sequence shown here is derived from an EMBL/GenBank/DDBJ whole genome shotgun (WGS) entry which is preliminary data.</text>
</comment>
<proteinExistence type="predicted"/>
<dbReference type="InterPro" id="IPR011044">
    <property type="entry name" value="Quino_amine_DH_bsu"/>
</dbReference>
<dbReference type="RefSeq" id="WP_133872862.1">
    <property type="nucleotide sequence ID" value="NZ_BOMD01000022.1"/>
</dbReference>
<dbReference type="InterPro" id="IPR015943">
    <property type="entry name" value="WD40/YVTN_repeat-like_dom_sf"/>
</dbReference>
<dbReference type="SUPFAM" id="SSF50969">
    <property type="entry name" value="YVTN repeat-like/Quinoprotein amine dehydrogenase"/>
    <property type="match status" value="1"/>
</dbReference>
<sequence>MTTRRSFLVLSGAVLAGCRSPEDPATPVPDVVLAGTPGGVVRLAGDATRSLGASSVLSRDGAVAYAVEGESLVRIDAATGAPLQKRSIGGGWVPRVVAESGHACVLTRTTAADPPAGRTSTPVLVAGAGGEKTFDLPGCVEPDALTSDDRGLFVLDWLPAGRPDHYRVRLLSLSDGTVTSLLTRDKRPIPEGAEEQMRGRGRQAVYSRDRQTLYTLYTHQPEHQHTRDLLGGTRSQVHAFVHVLHLNEQWAYCLDLPAPFGEGPAEGHALAVDGRRIAVLDTASGSIAYASTESLEIEKVARTKAGGGPAALGFGRGGRLFAADGATVHVLEDGGMPDTWQLPGAARGLCLSPDGSRLYAGGAREVVWLDAASGALRGRAQVAGPIAVLSVR</sequence>
<name>A0A4R6JRM3_9ACTN</name>
<evidence type="ECO:0000313" key="1">
    <source>
        <dbReference type="EMBL" id="TDO38372.1"/>
    </source>
</evidence>
<dbReference type="Proteomes" id="UP000294901">
    <property type="component" value="Unassembled WGS sequence"/>
</dbReference>